<evidence type="ECO:0000256" key="3">
    <source>
        <dbReference type="PROSITE-ProRule" id="PRU00221"/>
    </source>
</evidence>
<evidence type="ECO:0000256" key="1">
    <source>
        <dbReference type="ARBA" id="ARBA00022574"/>
    </source>
</evidence>
<protein>
    <submittedName>
        <fullName evidence="4">G-beta repeat-containing protein</fullName>
    </submittedName>
</protein>
<proteinExistence type="predicted"/>
<comment type="caution">
    <text evidence="4">The sequence shown here is derived from an EMBL/GenBank/DDBJ whole genome shotgun (WGS) entry which is preliminary data.</text>
</comment>
<dbReference type="Gene3D" id="2.130.10.10">
    <property type="entry name" value="YVTN repeat-like/Quinoprotein amine dehydrogenase"/>
    <property type="match status" value="1"/>
</dbReference>
<feature type="repeat" description="WD" evidence="3">
    <location>
        <begin position="231"/>
        <end position="255"/>
    </location>
</feature>
<keyword evidence="2" id="KW-0677">Repeat</keyword>
<dbReference type="SUPFAM" id="SSF50978">
    <property type="entry name" value="WD40 repeat-like"/>
    <property type="match status" value="1"/>
</dbReference>
<dbReference type="EMBL" id="CAXDID020000167">
    <property type="protein sequence ID" value="CAL6046035.1"/>
    <property type="molecule type" value="Genomic_DNA"/>
</dbReference>
<accession>A0AA86PZE1</accession>
<evidence type="ECO:0000313" key="4">
    <source>
        <dbReference type="EMBL" id="CAI9943667.1"/>
    </source>
</evidence>
<reference evidence="5 6" key="2">
    <citation type="submission" date="2024-07" db="EMBL/GenBank/DDBJ databases">
        <authorList>
            <person name="Akdeniz Z."/>
        </authorList>
    </citation>
    <scope>NUCLEOTIDE SEQUENCE [LARGE SCALE GENOMIC DNA]</scope>
</reference>
<dbReference type="InterPro" id="IPR001680">
    <property type="entry name" value="WD40_rpt"/>
</dbReference>
<evidence type="ECO:0000256" key="2">
    <source>
        <dbReference type="ARBA" id="ARBA00022737"/>
    </source>
</evidence>
<sequence>MRRVLNPTPSDSIQCVSYQSGNLAVGSWDNVVRVYQLSSMSQIAQCDTLATPLCVLLQQSFVYVGCSDGCLYRFDISSLQYTKLCKFAGPVRTLHQYNQYLVLTTLACELVIFDTKQNIPVLTDMLSQRVFCSSLIGSKLLLCLAGRQILEYKIDSKMNQPILNKLSQTESSLRHQTRSCLMLTDGRKAIASVEGRVAIEGTDPFAFRAHKTQNEDEITSYPVHSLGQYKQYLLTASQDGYIYFWDLQQRKKVYKIQESYSIAQIAVCDDFLVVCKSYCWENRGQGKEKEEIEIAVYNMKEFGL</sequence>
<gene>
    <name evidence="4" type="ORF">HINF_LOCUS31312</name>
    <name evidence="5" type="ORF">HINF_LOCUS41529</name>
</gene>
<dbReference type="InterPro" id="IPR015943">
    <property type="entry name" value="WD40/YVTN_repeat-like_dom_sf"/>
</dbReference>
<organism evidence="4">
    <name type="scientific">Hexamita inflata</name>
    <dbReference type="NCBI Taxonomy" id="28002"/>
    <lineage>
        <taxon>Eukaryota</taxon>
        <taxon>Metamonada</taxon>
        <taxon>Diplomonadida</taxon>
        <taxon>Hexamitidae</taxon>
        <taxon>Hexamitinae</taxon>
        <taxon>Hexamita</taxon>
    </lineage>
</organism>
<name>A0AA86PZE1_9EUKA</name>
<dbReference type="AlphaFoldDB" id="A0AA86PZE1"/>
<keyword evidence="6" id="KW-1185">Reference proteome</keyword>
<dbReference type="EMBL" id="CATOUU010000718">
    <property type="protein sequence ID" value="CAI9943667.1"/>
    <property type="molecule type" value="Genomic_DNA"/>
</dbReference>
<evidence type="ECO:0000313" key="6">
    <source>
        <dbReference type="Proteomes" id="UP001642409"/>
    </source>
</evidence>
<evidence type="ECO:0000313" key="5">
    <source>
        <dbReference type="EMBL" id="CAL6046035.1"/>
    </source>
</evidence>
<keyword evidence="1 3" id="KW-0853">WD repeat</keyword>
<dbReference type="PROSITE" id="PS50082">
    <property type="entry name" value="WD_REPEATS_2"/>
    <property type="match status" value="1"/>
</dbReference>
<dbReference type="InterPro" id="IPR036322">
    <property type="entry name" value="WD40_repeat_dom_sf"/>
</dbReference>
<dbReference type="Pfam" id="PF00400">
    <property type="entry name" value="WD40"/>
    <property type="match status" value="2"/>
</dbReference>
<reference evidence="4" key="1">
    <citation type="submission" date="2023-06" db="EMBL/GenBank/DDBJ databases">
        <authorList>
            <person name="Kurt Z."/>
        </authorList>
    </citation>
    <scope>NUCLEOTIDE SEQUENCE</scope>
</reference>
<dbReference type="Proteomes" id="UP001642409">
    <property type="component" value="Unassembled WGS sequence"/>
</dbReference>
<dbReference type="PANTHER" id="PTHR10971">
    <property type="entry name" value="MRNA EXPORT FACTOR AND BUB3"/>
    <property type="match status" value="1"/>
</dbReference>